<sequence>MSVFTTYMKDQAWNLIINSWEDILSQSSILHLVLPDDVPAGIKHIVTRAFIAGKASGSGTPIDYSELYTAPCTDVQKQVINDIASFGQGLAIQALQPVTHHLPSLETHNFSIPNFPNPDKFDGKRSQFGKFVTQLQLLFRSNPSAFSSDISKIALAGSYLTGPAFTWFKPHVNQTNGDISFKTYATFIDALRSVFDDPDPYSTAERELNSIYQTGSCSTYYAEISSIFSRLGWSEQKCLKYHFRKGLREDIKDALVGKNKPASFTEYAALCISLDNQLYARQREKGLDDSQINSRLE</sequence>
<organism evidence="2 3">
    <name type="scientific">Blumeria hordei</name>
    <name type="common">Barley powdery mildew</name>
    <name type="synonym">Blumeria graminis f. sp. hordei</name>
    <dbReference type="NCBI Taxonomy" id="2867405"/>
    <lineage>
        <taxon>Eukaryota</taxon>
        <taxon>Fungi</taxon>
        <taxon>Dikarya</taxon>
        <taxon>Ascomycota</taxon>
        <taxon>Pezizomycotina</taxon>
        <taxon>Leotiomycetes</taxon>
        <taxon>Erysiphales</taxon>
        <taxon>Erysiphaceae</taxon>
        <taxon>Blumeria</taxon>
    </lineage>
</organism>
<dbReference type="Pfam" id="PF19259">
    <property type="entry name" value="Ty3_capsid"/>
    <property type="match status" value="1"/>
</dbReference>
<name>A0A383UQZ5_BLUHO</name>
<dbReference type="InterPro" id="IPR045358">
    <property type="entry name" value="Ty3_capsid"/>
</dbReference>
<evidence type="ECO:0000313" key="3">
    <source>
        <dbReference type="Proteomes" id="UP000275772"/>
    </source>
</evidence>
<feature type="domain" description="Ty3 transposon capsid-like protein" evidence="1">
    <location>
        <begin position="120"/>
        <end position="272"/>
    </location>
</feature>
<dbReference type="AlphaFoldDB" id="A0A383UQZ5"/>
<dbReference type="InterPro" id="IPR032567">
    <property type="entry name" value="RTL1-rel"/>
</dbReference>
<evidence type="ECO:0000313" key="2">
    <source>
        <dbReference type="EMBL" id="SZF01985.1"/>
    </source>
</evidence>
<protein>
    <recommendedName>
        <fullName evidence="1">Ty3 transposon capsid-like protein domain-containing protein</fullName>
    </recommendedName>
</protein>
<dbReference type="VEuPathDB" id="FungiDB:BLGHR1_12762"/>
<gene>
    <name evidence="2" type="ORF">BLGHR1_12762</name>
</gene>
<dbReference type="EMBL" id="UNSH01000041">
    <property type="protein sequence ID" value="SZF01985.1"/>
    <property type="molecule type" value="Genomic_DNA"/>
</dbReference>
<proteinExistence type="predicted"/>
<dbReference type="PANTHER" id="PTHR15503:SF22">
    <property type="entry name" value="TRANSPOSON TY3-I GAG POLYPROTEIN"/>
    <property type="match status" value="1"/>
</dbReference>
<dbReference type="Proteomes" id="UP000275772">
    <property type="component" value="Unassembled WGS sequence"/>
</dbReference>
<reference evidence="2 3" key="1">
    <citation type="submission" date="2017-11" db="EMBL/GenBank/DDBJ databases">
        <authorList>
            <person name="Kracher B."/>
        </authorList>
    </citation>
    <scope>NUCLEOTIDE SEQUENCE [LARGE SCALE GENOMIC DNA]</scope>
    <source>
        <strain evidence="2 3">RACE1</strain>
    </source>
</reference>
<accession>A0A383UQZ5</accession>
<evidence type="ECO:0000259" key="1">
    <source>
        <dbReference type="Pfam" id="PF19259"/>
    </source>
</evidence>
<dbReference type="PANTHER" id="PTHR15503">
    <property type="entry name" value="LDOC1 RELATED"/>
    <property type="match status" value="1"/>
</dbReference>